<keyword evidence="3" id="KW-0472">Membrane</keyword>
<dbReference type="GO" id="GO:0017110">
    <property type="term" value="F:nucleoside diphosphate phosphatase activity"/>
    <property type="evidence" value="ECO:0007669"/>
    <property type="project" value="TreeGrafter"/>
</dbReference>
<evidence type="ECO:0000256" key="2">
    <source>
        <dbReference type="ARBA" id="ARBA00022801"/>
    </source>
</evidence>
<dbReference type="OrthoDB" id="6372431at2759"/>
<dbReference type="Gene3D" id="3.30.420.150">
    <property type="entry name" value="Exopolyphosphatase. Domain 2"/>
    <property type="match status" value="1"/>
</dbReference>
<dbReference type="GO" id="GO:0009134">
    <property type="term" value="P:nucleoside diphosphate catabolic process"/>
    <property type="evidence" value="ECO:0007669"/>
    <property type="project" value="TreeGrafter"/>
</dbReference>
<organism evidence="5 6">
    <name type="scientific">Bremia lactucae</name>
    <name type="common">Lettuce downy mildew</name>
    <dbReference type="NCBI Taxonomy" id="4779"/>
    <lineage>
        <taxon>Eukaryota</taxon>
        <taxon>Sar</taxon>
        <taxon>Stramenopiles</taxon>
        <taxon>Oomycota</taxon>
        <taxon>Peronosporomycetes</taxon>
        <taxon>Peronosporales</taxon>
        <taxon>Peronosporaceae</taxon>
        <taxon>Bremia</taxon>
    </lineage>
</organism>
<dbReference type="EMBL" id="SHOA02000014">
    <property type="protein sequence ID" value="TDH70467.1"/>
    <property type="molecule type" value="Genomic_DNA"/>
</dbReference>
<feature type="signal peptide" evidence="4">
    <location>
        <begin position="1"/>
        <end position="19"/>
    </location>
</feature>
<comment type="similarity">
    <text evidence="1">Belongs to the GDA1/CD39 NTPase family.</text>
</comment>
<evidence type="ECO:0000313" key="6">
    <source>
        <dbReference type="Proteomes" id="UP000294530"/>
    </source>
</evidence>
<feature type="chain" id="PRO_5037386843" evidence="4">
    <location>
        <begin position="20"/>
        <end position="596"/>
    </location>
</feature>
<evidence type="ECO:0000313" key="5">
    <source>
        <dbReference type="EMBL" id="TDH70467.1"/>
    </source>
</evidence>
<keyword evidence="4" id="KW-0732">Signal</keyword>
<dbReference type="AlphaFoldDB" id="A0A976FP82"/>
<dbReference type="GO" id="GO:0016020">
    <property type="term" value="C:membrane"/>
    <property type="evidence" value="ECO:0007669"/>
    <property type="project" value="TreeGrafter"/>
</dbReference>
<sequence length="596" mass="66231">MKQGALLLLLLTVLGRTLAVQDAPMPPPARAHCRVFVVLARTRTRVLVLQNAYEQDGINVYDHFPLLPSIIEDVFDATLKDKYRSDEIYQILRPAFDQAVKWLLNRVDPSLCFAHFVMAESETTPDSTSQDKTVATRVIERLDWLRVRAKRDKHFPFALNMPSIKPQDDHESVISSGDLRVVPSTWRLYFYVVGTNYLSGKVAPSLSPGQVEVFGVMHVDAGGQVGKLSSESDSDAVEMIFDVRERWRRGKRQRQVNVALNMSDFYGREYPGFGRHATLQALIHPEEKHGALTSLEHPCFFKDHVLMVEGVNVTLKGTGDAVKCLTLLKSHVLSSNANCPPETFCFIGSAPQLQGGESFYASGVLREAVLRTHCVLKSIKDKRQESHVEPLLLPNPTLWSLRKAAITLCMLPYEDIVSGATLTHVSAAANVTLNSTVESSSSSLNILCFDLCYTIVLLEQLGVQDTDHRIYFVDRFEKEPVLSGRGSNDEVEHGNPAELVAWLTGAFLYLEALQRKVTFSIASELLAEQLSAGLPLGWNFSFLLLVAACLFLYLTTGRAGVKGQGSSTYHRVINGGPKAKYKDSTLSIMFVDDARE</sequence>
<dbReference type="Proteomes" id="UP000294530">
    <property type="component" value="Unassembled WGS sequence"/>
</dbReference>
<dbReference type="RefSeq" id="XP_067819966.1">
    <property type="nucleotide sequence ID" value="XM_067959668.1"/>
</dbReference>
<keyword evidence="2" id="KW-0378">Hydrolase</keyword>
<reference evidence="5 6" key="1">
    <citation type="journal article" date="2021" name="Genome Biol.">
        <title>AFLAP: assembly-free linkage analysis pipeline using k-mers from genome sequencing data.</title>
        <authorList>
            <person name="Fletcher K."/>
            <person name="Zhang L."/>
            <person name="Gil J."/>
            <person name="Han R."/>
            <person name="Cavanaugh K."/>
            <person name="Michelmore R."/>
        </authorList>
    </citation>
    <scope>NUCLEOTIDE SEQUENCE [LARGE SCALE GENOMIC DNA]</scope>
    <source>
        <strain evidence="5 6">SF5</strain>
    </source>
</reference>
<dbReference type="GeneID" id="94345339"/>
<dbReference type="InterPro" id="IPR000407">
    <property type="entry name" value="GDA1_CD39_NTPase"/>
</dbReference>
<feature type="transmembrane region" description="Helical" evidence="3">
    <location>
        <begin position="536"/>
        <end position="554"/>
    </location>
</feature>
<keyword evidence="3" id="KW-0812">Transmembrane</keyword>
<dbReference type="KEGG" id="blac:94345339"/>
<comment type="caution">
    <text evidence="5">The sequence shown here is derived from an EMBL/GenBank/DDBJ whole genome shotgun (WGS) entry which is preliminary data.</text>
</comment>
<dbReference type="PANTHER" id="PTHR11782">
    <property type="entry name" value="ADENOSINE/GUANOSINE DIPHOSPHATASE"/>
    <property type="match status" value="1"/>
</dbReference>
<evidence type="ECO:0000256" key="3">
    <source>
        <dbReference type="SAM" id="Phobius"/>
    </source>
</evidence>
<dbReference type="PANTHER" id="PTHR11782:SF83">
    <property type="entry name" value="GUANOSINE-DIPHOSPHATASE"/>
    <property type="match status" value="1"/>
</dbReference>
<accession>A0A976FP82</accession>
<proteinExistence type="inferred from homology"/>
<evidence type="ECO:0000256" key="4">
    <source>
        <dbReference type="SAM" id="SignalP"/>
    </source>
</evidence>
<name>A0A976FP82_BRELC</name>
<protein>
    <submittedName>
        <fullName evidence="5">Uncharacterized protein</fullName>
    </submittedName>
</protein>
<keyword evidence="6" id="KW-1185">Reference proteome</keyword>
<gene>
    <name evidence="5" type="ORF">CCR75_001566</name>
</gene>
<keyword evidence="3" id="KW-1133">Transmembrane helix</keyword>
<evidence type="ECO:0000256" key="1">
    <source>
        <dbReference type="ARBA" id="ARBA00009283"/>
    </source>
</evidence>